<evidence type="ECO:0008006" key="3">
    <source>
        <dbReference type="Google" id="ProtNLM"/>
    </source>
</evidence>
<dbReference type="GO" id="GO:0030244">
    <property type="term" value="P:cellulose biosynthetic process"/>
    <property type="evidence" value="ECO:0007669"/>
    <property type="project" value="InterPro"/>
</dbReference>
<name>A0A1B7II01_9ENTR</name>
<dbReference type="InterPro" id="IPR038470">
    <property type="entry name" value="Cellsynth_D_sf"/>
</dbReference>
<dbReference type="EMBL" id="LXER01000032">
    <property type="protein sequence ID" value="OAT29061.1"/>
    <property type="molecule type" value="Genomic_DNA"/>
</dbReference>
<protein>
    <recommendedName>
        <fullName evidence="3">Cellulose synthase operon protein D</fullName>
    </recommendedName>
</protein>
<dbReference type="Pfam" id="PF03500">
    <property type="entry name" value="Cellsynth_D"/>
    <property type="match status" value="1"/>
</dbReference>
<keyword evidence="2" id="KW-1185">Reference proteome</keyword>
<dbReference type="Proteomes" id="UP000078410">
    <property type="component" value="Unassembled WGS sequence"/>
</dbReference>
<evidence type="ECO:0000313" key="1">
    <source>
        <dbReference type="EMBL" id="OAT29061.1"/>
    </source>
</evidence>
<dbReference type="RefSeq" id="WP_064561354.1">
    <property type="nucleotide sequence ID" value="NZ_LXER01000032.1"/>
</dbReference>
<comment type="caution">
    <text evidence="1">The sequence shown here is derived from an EMBL/GenBank/DDBJ whole genome shotgun (WGS) entry which is preliminary data.</text>
</comment>
<dbReference type="Gene3D" id="3.30.70.2590">
    <property type="match status" value="1"/>
</dbReference>
<proteinExistence type="predicted"/>
<gene>
    <name evidence="1" type="ORF">M975_3708</name>
</gene>
<sequence length="155" mass="17488">MNDAQLLQYFQHQQTPPGWFSLLHIMVDSMVANAGEAESRQFLIQMGDTLAGHHPLALARTVGELETQINVQLARFNWGYIDIEASETAMLIRHMALPVPAEEAQQASWNSAFSAVLEGVYARWIREQGGKPHVSLWRESSPSATVVHFRYQISR</sequence>
<dbReference type="PATRIC" id="fig|1354251.4.peg.3815"/>
<dbReference type="OrthoDB" id="6078279at2"/>
<accession>A0A1B7II01</accession>
<dbReference type="InterPro" id="IPR022798">
    <property type="entry name" value="BcsD_bac"/>
</dbReference>
<reference evidence="1 2" key="1">
    <citation type="submission" date="2016-04" db="EMBL/GenBank/DDBJ databases">
        <title>ATOL: Assembling a taxonomically balanced genome-scale reconstruction of the evolutionary history of the Enterobacteriaceae.</title>
        <authorList>
            <person name="Plunkett G.III."/>
            <person name="Neeno-Eckwall E.C."/>
            <person name="Glasner J.D."/>
            <person name="Perna N.T."/>
        </authorList>
    </citation>
    <scope>NUCLEOTIDE SEQUENCE [LARGE SCALE GENOMIC DNA]</scope>
    <source>
        <strain evidence="1 2">ATCC 51605</strain>
    </source>
</reference>
<evidence type="ECO:0000313" key="2">
    <source>
        <dbReference type="Proteomes" id="UP000078410"/>
    </source>
</evidence>
<dbReference type="AlphaFoldDB" id="A0A1B7II01"/>
<organism evidence="1 2">
    <name type="scientific">Buttiauxella brennerae ATCC 51605</name>
    <dbReference type="NCBI Taxonomy" id="1354251"/>
    <lineage>
        <taxon>Bacteria</taxon>
        <taxon>Pseudomonadati</taxon>
        <taxon>Pseudomonadota</taxon>
        <taxon>Gammaproteobacteria</taxon>
        <taxon>Enterobacterales</taxon>
        <taxon>Enterobacteriaceae</taxon>
        <taxon>Buttiauxella</taxon>
    </lineage>
</organism>